<dbReference type="EMBL" id="CP071795">
    <property type="protein sequence ID" value="QTD36297.1"/>
    <property type="molecule type" value="Genomic_DNA"/>
</dbReference>
<keyword evidence="2" id="KW-1185">Reference proteome</keyword>
<dbReference type="Proteomes" id="UP000663935">
    <property type="component" value="Chromosome"/>
</dbReference>
<proteinExistence type="predicted"/>
<protein>
    <recommendedName>
        <fullName evidence="3">DUF2974 domain-containing protein</fullName>
    </recommendedName>
</protein>
<dbReference type="InterPro" id="IPR029058">
    <property type="entry name" value="AB_hydrolase_fold"/>
</dbReference>
<evidence type="ECO:0000313" key="1">
    <source>
        <dbReference type="EMBL" id="QTD36297.1"/>
    </source>
</evidence>
<dbReference type="RefSeq" id="WP_207970487.1">
    <property type="nucleotide sequence ID" value="NZ_CP071795.1"/>
</dbReference>
<dbReference type="Pfam" id="PF26363">
    <property type="entry name" value="Phospholipase-like"/>
    <property type="match status" value="1"/>
</dbReference>
<organism evidence="1 2">
    <name type="scientific">Polaribacter batillariae</name>
    <dbReference type="NCBI Taxonomy" id="2808900"/>
    <lineage>
        <taxon>Bacteria</taxon>
        <taxon>Pseudomonadati</taxon>
        <taxon>Bacteroidota</taxon>
        <taxon>Flavobacteriia</taxon>
        <taxon>Flavobacteriales</taxon>
        <taxon>Flavobacteriaceae</taxon>
    </lineage>
</organism>
<evidence type="ECO:0008006" key="3">
    <source>
        <dbReference type="Google" id="ProtNLM"/>
    </source>
</evidence>
<sequence>MKNRKINFNKLGILLLGFSIFLFNCEKEELIITEEVLETVSVNEALNLFKQNKSLSKKSNTTTFLTPHLEKIVQEKMENTNKLLTIIPATTIYSEHYSRILLLKINGEIKSVVFSMYSNKNSTTQYFSGEIVITDLIGNFLNGYRAKNGKLITQFKKKVNINKALVFPIFNSFQSSGYCPDHGNCTDNSLCNICLQQLDEVVVTSNISTNTGIPITTIYINGSPDFSDEQETISWIANDDISGSPNPTVNCTGGKIYNKTTQECECPEGLVEGANGNCVNTPTPCETALLSRDVYNTTNGQQELGQEPIPIKLSGGWELNNTLDTSSLNLTDPSSGFNSAVYQKLVNGVYQYMYVTEGTDPISIIDWYNNISQISGNSKQYEISVQNATKLNNLVGNRQLYFTGHSLGGGLASANSLATGRTAYTYNAAGLSYETRLTYNRGHNSEIHATVVKGEIVDKIQSQFGIKAEDSNTINYIEEESTYWQDFLINVHQL</sequence>
<evidence type="ECO:0000313" key="2">
    <source>
        <dbReference type="Proteomes" id="UP000663935"/>
    </source>
</evidence>
<dbReference type="SUPFAM" id="SSF53474">
    <property type="entry name" value="alpha/beta-Hydrolases"/>
    <property type="match status" value="1"/>
</dbReference>
<accession>A0ABX7SR15</accession>
<gene>
    <name evidence="1" type="ORF">JL193_08975</name>
</gene>
<name>A0ABX7SR15_9FLAO</name>
<reference evidence="1 2" key="1">
    <citation type="submission" date="2021-03" db="EMBL/GenBank/DDBJ databases">
        <title>Complete genome of Polaribacter_sp.G4M1.</title>
        <authorList>
            <person name="Jeong S.W."/>
            <person name="Bae J.W."/>
        </authorList>
    </citation>
    <scope>NUCLEOTIDE SEQUENCE [LARGE SCALE GENOMIC DNA]</scope>
    <source>
        <strain evidence="1 2">G4M1</strain>
    </source>
</reference>